<feature type="region of interest" description="Disordered" evidence="1">
    <location>
        <begin position="74"/>
        <end position="105"/>
    </location>
</feature>
<keyword evidence="3" id="KW-1185">Reference proteome</keyword>
<accession>A0AA35JYC6</accession>
<dbReference type="Proteomes" id="UP001178461">
    <property type="component" value="Chromosome 2"/>
</dbReference>
<evidence type="ECO:0000256" key="1">
    <source>
        <dbReference type="SAM" id="MobiDB-lite"/>
    </source>
</evidence>
<reference evidence="2" key="1">
    <citation type="submission" date="2022-12" db="EMBL/GenBank/DDBJ databases">
        <authorList>
            <person name="Alioto T."/>
            <person name="Alioto T."/>
            <person name="Gomez Garrido J."/>
        </authorList>
    </citation>
    <scope>NUCLEOTIDE SEQUENCE</scope>
</reference>
<protein>
    <submittedName>
        <fullName evidence="2">Uncharacterized protein</fullName>
    </submittedName>
</protein>
<organism evidence="2 3">
    <name type="scientific">Podarcis lilfordi</name>
    <name type="common">Lilford's wall lizard</name>
    <dbReference type="NCBI Taxonomy" id="74358"/>
    <lineage>
        <taxon>Eukaryota</taxon>
        <taxon>Metazoa</taxon>
        <taxon>Chordata</taxon>
        <taxon>Craniata</taxon>
        <taxon>Vertebrata</taxon>
        <taxon>Euteleostomi</taxon>
        <taxon>Lepidosauria</taxon>
        <taxon>Squamata</taxon>
        <taxon>Bifurcata</taxon>
        <taxon>Unidentata</taxon>
        <taxon>Episquamata</taxon>
        <taxon>Laterata</taxon>
        <taxon>Lacertibaenia</taxon>
        <taxon>Lacertidae</taxon>
        <taxon>Podarcis</taxon>
    </lineage>
</organism>
<feature type="compositionally biased region" description="Basic and acidic residues" evidence="1">
    <location>
        <begin position="1"/>
        <end position="23"/>
    </location>
</feature>
<name>A0AA35JYC6_9SAUR</name>
<feature type="region of interest" description="Disordered" evidence="1">
    <location>
        <begin position="1"/>
        <end position="49"/>
    </location>
</feature>
<evidence type="ECO:0000313" key="3">
    <source>
        <dbReference type="Proteomes" id="UP001178461"/>
    </source>
</evidence>
<dbReference type="AlphaFoldDB" id="A0AA35JYC6"/>
<proteinExistence type="predicted"/>
<feature type="compositionally biased region" description="Low complexity" evidence="1">
    <location>
        <begin position="90"/>
        <end position="105"/>
    </location>
</feature>
<gene>
    <name evidence="2" type="ORF">PODLI_1B043275</name>
</gene>
<evidence type="ECO:0000313" key="2">
    <source>
        <dbReference type="EMBL" id="CAI5767369.1"/>
    </source>
</evidence>
<sequence length="105" mass="11590">MSRGKERTNVPQREAEEAAEAKAKLPAVKLKASEASTGPKTETAKEARSDAIARAAEKVARSQIALVLQSAKAELRHRRRNPSLRQKDTLLNNLEENGINETEMQ</sequence>
<dbReference type="EMBL" id="OX395127">
    <property type="protein sequence ID" value="CAI5767369.1"/>
    <property type="molecule type" value="Genomic_DNA"/>
</dbReference>